<gene>
    <name evidence="1" type="ORF">LshimejAT787_0803560</name>
</gene>
<sequence length="208" mass="23848">MRPRIPFRPIPNSAASPVRRHSNPPWTIYARIGRRAVDEPELFPREERCLPRVYLQMVQLALHGSDSSRPLGGIELPAVALGVEVRVLASVVDEPQVFGFLDAREGTPERRGWSEVERAEWRFVVRLDVVQNGEAFVDCDCLSGLWFVRSVRACFCRGGSQNVRVDEYGSCPAVIEGEEFWETCLFWIGHYEESRTPEFYVRDLFTNM</sequence>
<dbReference type="AlphaFoldDB" id="A0A9P3PPX9"/>
<evidence type="ECO:0000313" key="2">
    <source>
        <dbReference type="Proteomes" id="UP001063166"/>
    </source>
</evidence>
<protein>
    <submittedName>
        <fullName evidence="1">Uncharacterized protein</fullName>
    </submittedName>
</protein>
<evidence type="ECO:0000313" key="1">
    <source>
        <dbReference type="EMBL" id="GLB40485.1"/>
    </source>
</evidence>
<comment type="caution">
    <text evidence="1">The sequence shown here is derived from an EMBL/GenBank/DDBJ whole genome shotgun (WGS) entry which is preliminary data.</text>
</comment>
<accession>A0A9P3PPX9</accession>
<dbReference type="Proteomes" id="UP001063166">
    <property type="component" value="Unassembled WGS sequence"/>
</dbReference>
<keyword evidence="2" id="KW-1185">Reference proteome</keyword>
<organism evidence="1 2">
    <name type="scientific">Lyophyllum shimeji</name>
    <name type="common">Hon-shimeji</name>
    <name type="synonym">Tricholoma shimeji</name>
    <dbReference type="NCBI Taxonomy" id="47721"/>
    <lineage>
        <taxon>Eukaryota</taxon>
        <taxon>Fungi</taxon>
        <taxon>Dikarya</taxon>
        <taxon>Basidiomycota</taxon>
        <taxon>Agaricomycotina</taxon>
        <taxon>Agaricomycetes</taxon>
        <taxon>Agaricomycetidae</taxon>
        <taxon>Agaricales</taxon>
        <taxon>Tricholomatineae</taxon>
        <taxon>Lyophyllaceae</taxon>
        <taxon>Lyophyllum</taxon>
    </lineage>
</organism>
<proteinExistence type="predicted"/>
<name>A0A9P3PPX9_LYOSH</name>
<dbReference type="EMBL" id="BRPK01000008">
    <property type="protein sequence ID" value="GLB40485.1"/>
    <property type="molecule type" value="Genomic_DNA"/>
</dbReference>
<reference evidence="1" key="1">
    <citation type="submission" date="2022-07" db="EMBL/GenBank/DDBJ databases">
        <title>The genome of Lyophyllum shimeji provides insight into the initial evolution of ectomycorrhizal fungal genome.</title>
        <authorList>
            <person name="Kobayashi Y."/>
            <person name="Shibata T."/>
            <person name="Hirakawa H."/>
            <person name="Shigenobu S."/>
            <person name="Nishiyama T."/>
            <person name="Yamada A."/>
            <person name="Hasebe M."/>
            <person name="Kawaguchi M."/>
        </authorList>
    </citation>
    <scope>NUCLEOTIDE SEQUENCE</scope>
    <source>
        <strain evidence="1">AT787</strain>
    </source>
</reference>